<proteinExistence type="predicted"/>
<evidence type="ECO:0000313" key="2">
    <source>
        <dbReference type="EMBL" id="MFD2096577.1"/>
    </source>
</evidence>
<reference evidence="3" key="1">
    <citation type="journal article" date="2019" name="Int. J. Syst. Evol. Microbiol.">
        <title>The Global Catalogue of Microorganisms (GCM) 10K type strain sequencing project: providing services to taxonomists for standard genome sequencing and annotation.</title>
        <authorList>
            <consortium name="The Broad Institute Genomics Platform"/>
            <consortium name="The Broad Institute Genome Sequencing Center for Infectious Disease"/>
            <person name="Wu L."/>
            <person name="Ma J."/>
        </authorList>
    </citation>
    <scope>NUCLEOTIDE SEQUENCE [LARGE SCALE GENOMIC DNA]</scope>
    <source>
        <strain evidence="3">CGMCC 1.10992</strain>
    </source>
</reference>
<dbReference type="Gene3D" id="3.40.50.1820">
    <property type="entry name" value="alpha/beta hydrolase"/>
    <property type="match status" value="1"/>
</dbReference>
<keyword evidence="3" id="KW-1185">Reference proteome</keyword>
<dbReference type="EMBL" id="JBHUHT010000012">
    <property type="protein sequence ID" value="MFD2096577.1"/>
    <property type="molecule type" value="Genomic_DNA"/>
</dbReference>
<dbReference type="Proteomes" id="UP001597380">
    <property type="component" value="Unassembled WGS sequence"/>
</dbReference>
<name>A0ABW4XLW5_9GAMM</name>
<sequence length="265" mass="28403">MAGLILHLVLLVTLVGGGVTAFAQGITSLSKGNEKQPSECVVLLHGLGKSARSMQWLSYELSQSYQVANISYPSLSKPIEQLAAPTVEAGLQQCRGLGADRVHFVTHSMGGILLRHYLAHHEISSLGRVVMLGPPNQGSEIIDQLQQWEFVADLLGPAGNQLSTIPTSVPNSLGAVEFELGVIAGNQTVNPILSLWLPDADDGKVSVERAQVEGMSDFLVVDASHPLLMWRPDVTLQVEAFLQTGHFSVNPATDHSSDRAERSNG</sequence>
<dbReference type="Pfam" id="PF12697">
    <property type="entry name" value="Abhydrolase_6"/>
    <property type="match status" value="1"/>
</dbReference>
<evidence type="ECO:0000259" key="1">
    <source>
        <dbReference type="Pfam" id="PF12697"/>
    </source>
</evidence>
<evidence type="ECO:0000313" key="3">
    <source>
        <dbReference type="Proteomes" id="UP001597380"/>
    </source>
</evidence>
<protein>
    <submittedName>
        <fullName evidence="2">Esterase/lipase family protein</fullName>
    </submittedName>
</protein>
<dbReference type="SUPFAM" id="SSF53474">
    <property type="entry name" value="alpha/beta-Hydrolases"/>
    <property type="match status" value="1"/>
</dbReference>
<dbReference type="InterPro" id="IPR029058">
    <property type="entry name" value="AB_hydrolase_fold"/>
</dbReference>
<accession>A0ABW4XLW5</accession>
<dbReference type="InterPro" id="IPR000073">
    <property type="entry name" value="AB_hydrolase_1"/>
</dbReference>
<dbReference type="PANTHER" id="PTHR37946">
    <property type="entry name" value="SLL1969 PROTEIN"/>
    <property type="match status" value="1"/>
</dbReference>
<dbReference type="RefSeq" id="WP_345339034.1">
    <property type="nucleotide sequence ID" value="NZ_BAABLI010000008.1"/>
</dbReference>
<dbReference type="PANTHER" id="PTHR37946:SF1">
    <property type="entry name" value="SLL1969 PROTEIN"/>
    <property type="match status" value="1"/>
</dbReference>
<organism evidence="2 3">
    <name type="scientific">Corallincola platygyrae</name>
    <dbReference type="NCBI Taxonomy" id="1193278"/>
    <lineage>
        <taxon>Bacteria</taxon>
        <taxon>Pseudomonadati</taxon>
        <taxon>Pseudomonadota</taxon>
        <taxon>Gammaproteobacteria</taxon>
        <taxon>Alteromonadales</taxon>
        <taxon>Psychromonadaceae</taxon>
        <taxon>Corallincola</taxon>
    </lineage>
</organism>
<feature type="domain" description="AB hydrolase-1" evidence="1">
    <location>
        <begin position="41"/>
        <end position="151"/>
    </location>
</feature>
<comment type="caution">
    <text evidence="2">The sequence shown here is derived from an EMBL/GenBank/DDBJ whole genome shotgun (WGS) entry which is preliminary data.</text>
</comment>
<gene>
    <name evidence="2" type="ORF">ACFSJ3_11335</name>
</gene>